<evidence type="ECO:0000313" key="2">
    <source>
        <dbReference type="Proteomes" id="UP000708208"/>
    </source>
</evidence>
<comment type="caution">
    <text evidence="1">The sequence shown here is derived from an EMBL/GenBank/DDBJ whole genome shotgun (WGS) entry which is preliminary data.</text>
</comment>
<dbReference type="AlphaFoldDB" id="A0A8J2LXN0"/>
<dbReference type="Proteomes" id="UP000708208">
    <property type="component" value="Unassembled WGS sequence"/>
</dbReference>
<name>A0A8J2LXN0_9HEXA</name>
<evidence type="ECO:0000313" key="1">
    <source>
        <dbReference type="EMBL" id="CAG7830510.1"/>
    </source>
</evidence>
<dbReference type="InterPro" id="IPR052107">
    <property type="entry name" value="HEAT6"/>
</dbReference>
<protein>
    <submittedName>
        <fullName evidence="1">Uncharacterized protein</fullName>
    </submittedName>
</protein>
<dbReference type="PANTHER" id="PTHR13366">
    <property type="entry name" value="MALARIA ANTIGEN-RELATED"/>
    <property type="match status" value="1"/>
</dbReference>
<sequence>MNAVDAKITQVLSKLGYTYDNQPNEMHESITSTLYDLARALKSIECIHWSNRIEDLIGALKMYIIFYDRRQQLMNLGDNYFLNAERTIIKGVKLGSVACEVLGLICDLLSSKDSYNFFSAFVLKQSPSSYSLMEIFRLNEPNLDNRLSVYIAYNSVINVLMKAVQKAKPTLGFAESKNVQNYPATYTAFSMTMAFALEDILNTLIAVIDQQLPRIDCNAVCEVLVQVAESCPFHRLHSSVFKCSVDFLDRQLQHRPLHIQRRHLLKLAIICVSQNNKFVGSDLGALFKPVLLSRNNGTSDPSGTCGELDKPIQVSHIIVKSISFLNYWMTAAVLGSENIKTSNELVLLDLELITSLTKNYFHSFKHDSLMCLKSSIYILSILPIIMSKFAEPRNFSVQVKEKELFDMKIAVVCQALQFMVELAIAVSRYADESELVDENFITEFVELWDLFFDLAPELMDVEVMSVRKGVADCFAAFGSGLFERIPLERQRFCIVSVLGWCRDDRHTVRAKGGRCIAHLVGQRLLAEDEHFLLDALDVMEESLNNGDLATRGSFAWCLGNFTESLLLYHRDRFPPNFSDKDFYRLCKLCFDCAQDKAKIRYNAHRALGNLLGWVPLHLLSDSSDHRVVDQSVHVLLKQIGSGNDFKARWNASHAMGMILQNEQLLKTHSHLLGPVLKHMARVVYKSENYKERNQCVFTLTTIKTRSLYGNLYFAAWQGILQSLNVPDDLRPTEMTQVEKLQMEVCLGVCHLISLLELEDLRELESVIENSVDILRDIFTTRQVIPERIHHISSAREHLQELLTANNCSYEDRETLLLYPAQSTIKPTALQMDPIYV</sequence>
<dbReference type="OrthoDB" id="66533at2759"/>
<reference evidence="1" key="1">
    <citation type="submission" date="2021-06" db="EMBL/GenBank/DDBJ databases">
        <authorList>
            <person name="Hodson N. C."/>
            <person name="Mongue J. A."/>
            <person name="Jaron S. K."/>
        </authorList>
    </citation>
    <scope>NUCLEOTIDE SEQUENCE</scope>
</reference>
<proteinExistence type="predicted"/>
<accession>A0A8J2LXN0</accession>
<dbReference type="EMBL" id="CAJVCH010556259">
    <property type="protein sequence ID" value="CAG7830510.1"/>
    <property type="molecule type" value="Genomic_DNA"/>
</dbReference>
<keyword evidence="2" id="KW-1185">Reference proteome</keyword>
<dbReference type="PANTHER" id="PTHR13366:SF0">
    <property type="entry name" value="HEAT REPEAT-CONTAINING PROTEIN 6"/>
    <property type="match status" value="1"/>
</dbReference>
<organism evidence="1 2">
    <name type="scientific">Allacma fusca</name>
    <dbReference type="NCBI Taxonomy" id="39272"/>
    <lineage>
        <taxon>Eukaryota</taxon>
        <taxon>Metazoa</taxon>
        <taxon>Ecdysozoa</taxon>
        <taxon>Arthropoda</taxon>
        <taxon>Hexapoda</taxon>
        <taxon>Collembola</taxon>
        <taxon>Symphypleona</taxon>
        <taxon>Sminthuridae</taxon>
        <taxon>Allacma</taxon>
    </lineage>
</organism>
<gene>
    <name evidence="1" type="ORF">AFUS01_LOCUS40309</name>
</gene>